<evidence type="ECO:0000313" key="8">
    <source>
        <dbReference type="Proteomes" id="UP000198832"/>
    </source>
</evidence>
<feature type="signal peptide" evidence="5">
    <location>
        <begin position="1"/>
        <end position="31"/>
    </location>
</feature>
<dbReference type="SUPFAM" id="SSF54001">
    <property type="entry name" value="Cysteine proteinases"/>
    <property type="match status" value="1"/>
</dbReference>
<dbReference type="PROSITE" id="PS51935">
    <property type="entry name" value="NLPC_P60"/>
    <property type="match status" value="1"/>
</dbReference>
<gene>
    <name evidence="7" type="ORF">SAMN04487968_11258</name>
</gene>
<dbReference type="PANTHER" id="PTHR47359:SF3">
    <property type="entry name" value="NLP_P60 DOMAIN-CONTAINING PROTEIN-RELATED"/>
    <property type="match status" value="1"/>
</dbReference>
<evidence type="ECO:0000256" key="3">
    <source>
        <dbReference type="ARBA" id="ARBA00022801"/>
    </source>
</evidence>
<keyword evidence="5" id="KW-0732">Signal</keyword>
<evidence type="ECO:0000256" key="1">
    <source>
        <dbReference type="ARBA" id="ARBA00007074"/>
    </source>
</evidence>
<sequence>MSNLSSLRPALRALLTVLTVSVATLSLPAAAAPATVPVSSTVAPAAAETAPLTPEAAARAARLERRRAARERRHAVRERRHQRRLHRAAVVGRKELRAFAVAVDQKGDPYVWGATGPDAFDCSGLTSYAYKRAGLSLPRTAAAQSGAVRHIPRSQLRRGDLVFFSDGGHVYHVGLYAGRHGGTDYVLHAPRPGQGVQTVPIWTGSWFGGTLR</sequence>
<organism evidence="7 8">
    <name type="scientific">Nocardioides terrae</name>
    <dbReference type="NCBI Taxonomy" id="574651"/>
    <lineage>
        <taxon>Bacteria</taxon>
        <taxon>Bacillati</taxon>
        <taxon>Actinomycetota</taxon>
        <taxon>Actinomycetes</taxon>
        <taxon>Propionibacteriales</taxon>
        <taxon>Nocardioidaceae</taxon>
        <taxon>Nocardioides</taxon>
    </lineage>
</organism>
<keyword evidence="4" id="KW-0788">Thiol protease</keyword>
<dbReference type="PANTHER" id="PTHR47359">
    <property type="entry name" value="PEPTIDOGLYCAN DL-ENDOPEPTIDASE CWLO"/>
    <property type="match status" value="1"/>
</dbReference>
<evidence type="ECO:0000313" key="7">
    <source>
        <dbReference type="EMBL" id="SFC83738.1"/>
    </source>
</evidence>
<dbReference type="GO" id="GO:0006508">
    <property type="term" value="P:proteolysis"/>
    <property type="evidence" value="ECO:0007669"/>
    <property type="project" value="UniProtKB-KW"/>
</dbReference>
<evidence type="ECO:0000256" key="2">
    <source>
        <dbReference type="ARBA" id="ARBA00022670"/>
    </source>
</evidence>
<dbReference type="RefSeq" id="WP_091125540.1">
    <property type="nucleotide sequence ID" value="NZ_FOLB01000012.1"/>
</dbReference>
<evidence type="ECO:0000256" key="4">
    <source>
        <dbReference type="ARBA" id="ARBA00022807"/>
    </source>
</evidence>
<feature type="chain" id="PRO_5011577655" evidence="5">
    <location>
        <begin position="32"/>
        <end position="212"/>
    </location>
</feature>
<dbReference type="STRING" id="574651.SAMN04487968_11258"/>
<evidence type="ECO:0000256" key="5">
    <source>
        <dbReference type="SAM" id="SignalP"/>
    </source>
</evidence>
<dbReference type="InterPro" id="IPR000064">
    <property type="entry name" value="NLP_P60_dom"/>
</dbReference>
<dbReference type="Proteomes" id="UP000198832">
    <property type="component" value="Unassembled WGS sequence"/>
</dbReference>
<reference evidence="7 8" key="1">
    <citation type="submission" date="2016-10" db="EMBL/GenBank/DDBJ databases">
        <authorList>
            <person name="de Groot N.N."/>
        </authorList>
    </citation>
    <scope>NUCLEOTIDE SEQUENCE [LARGE SCALE GENOMIC DNA]</scope>
    <source>
        <strain evidence="7 8">CGMCC 1.7056</strain>
    </source>
</reference>
<dbReference type="Pfam" id="PF00877">
    <property type="entry name" value="NLPC_P60"/>
    <property type="match status" value="1"/>
</dbReference>
<evidence type="ECO:0000259" key="6">
    <source>
        <dbReference type="PROSITE" id="PS51935"/>
    </source>
</evidence>
<dbReference type="GO" id="GO:0008234">
    <property type="term" value="F:cysteine-type peptidase activity"/>
    <property type="evidence" value="ECO:0007669"/>
    <property type="project" value="UniProtKB-KW"/>
</dbReference>
<dbReference type="InterPro" id="IPR051794">
    <property type="entry name" value="PG_Endopeptidase_C40"/>
</dbReference>
<feature type="domain" description="NlpC/P60" evidence="6">
    <location>
        <begin position="92"/>
        <end position="212"/>
    </location>
</feature>
<keyword evidence="2" id="KW-0645">Protease</keyword>
<dbReference type="Gene3D" id="3.90.1720.10">
    <property type="entry name" value="endopeptidase domain like (from Nostoc punctiforme)"/>
    <property type="match status" value="1"/>
</dbReference>
<comment type="similarity">
    <text evidence="1">Belongs to the peptidase C40 family.</text>
</comment>
<dbReference type="AlphaFoldDB" id="A0A1I1MKK8"/>
<dbReference type="EMBL" id="FOLB01000012">
    <property type="protein sequence ID" value="SFC83738.1"/>
    <property type="molecule type" value="Genomic_DNA"/>
</dbReference>
<protein>
    <submittedName>
        <fullName evidence="7">Cell wall-associated hydrolase, NlpC family</fullName>
    </submittedName>
</protein>
<name>A0A1I1MKK8_9ACTN</name>
<keyword evidence="8" id="KW-1185">Reference proteome</keyword>
<dbReference type="InterPro" id="IPR038765">
    <property type="entry name" value="Papain-like_cys_pep_sf"/>
</dbReference>
<proteinExistence type="inferred from homology"/>
<accession>A0A1I1MKK8</accession>
<keyword evidence="3 7" id="KW-0378">Hydrolase</keyword>